<keyword evidence="4 6" id="KW-1133">Transmembrane helix</keyword>
<proteinExistence type="predicted"/>
<keyword evidence="7" id="KW-0282">Flagellum</keyword>
<evidence type="ECO:0000313" key="7">
    <source>
        <dbReference type="EMBL" id="SIO26734.1"/>
    </source>
</evidence>
<keyword evidence="5 6" id="KW-0472">Membrane</keyword>
<keyword evidence="7" id="KW-0969">Cilium</keyword>
<keyword evidence="2" id="KW-1003">Cell membrane</keyword>
<dbReference type="Pfam" id="PF04347">
    <property type="entry name" value="FliO"/>
    <property type="match status" value="1"/>
</dbReference>
<keyword evidence="7" id="KW-0966">Cell projection</keyword>
<dbReference type="OrthoDB" id="2298465at2"/>
<dbReference type="STRING" id="28230.SAMN05878443_2289"/>
<reference evidence="8" key="1">
    <citation type="submission" date="2016-11" db="EMBL/GenBank/DDBJ databases">
        <authorList>
            <person name="Varghese N."/>
            <person name="Submissions S."/>
        </authorList>
    </citation>
    <scope>NUCLEOTIDE SEQUENCE [LARGE SCALE GENOMIC DNA]</scope>
    <source>
        <strain evidence="8">313</strain>
    </source>
</reference>
<feature type="transmembrane region" description="Helical" evidence="6">
    <location>
        <begin position="6"/>
        <end position="26"/>
    </location>
</feature>
<dbReference type="EMBL" id="FSRN01000001">
    <property type="protein sequence ID" value="SIO26734.1"/>
    <property type="molecule type" value="Genomic_DNA"/>
</dbReference>
<accession>A0A1N6I3W6</accession>
<name>A0A1N6I3W6_9LACT</name>
<protein>
    <submittedName>
        <fullName evidence="7">Flagellar protein FliO/FliZ</fullName>
    </submittedName>
</protein>
<organism evidence="7 8">
    <name type="scientific">Carnobacterium alterfunditum</name>
    <dbReference type="NCBI Taxonomy" id="28230"/>
    <lineage>
        <taxon>Bacteria</taxon>
        <taxon>Bacillati</taxon>
        <taxon>Bacillota</taxon>
        <taxon>Bacilli</taxon>
        <taxon>Lactobacillales</taxon>
        <taxon>Carnobacteriaceae</taxon>
        <taxon>Carnobacterium</taxon>
    </lineage>
</organism>
<evidence type="ECO:0000256" key="1">
    <source>
        <dbReference type="ARBA" id="ARBA00004236"/>
    </source>
</evidence>
<comment type="subcellular location">
    <subcellularLocation>
        <location evidence="1">Cell membrane</location>
    </subcellularLocation>
</comment>
<dbReference type="GO" id="GO:0016020">
    <property type="term" value="C:membrane"/>
    <property type="evidence" value="ECO:0007669"/>
    <property type="project" value="InterPro"/>
</dbReference>
<evidence type="ECO:0000256" key="5">
    <source>
        <dbReference type="ARBA" id="ARBA00023136"/>
    </source>
</evidence>
<keyword evidence="8" id="KW-1185">Reference proteome</keyword>
<sequence length="134" mass="15439">MGLGLVYVLKSVVALIVIIWAANYGLKYLNTFMAKKNQVIKVIERTPTSKSSALSIVEIADTYYLMSFTDTRNEILKELTAVEKEKIASSIEEKIPYFPTRSDNQQMGKKLVQILVQTFKSLRSRYQSFYEKRK</sequence>
<dbReference type="RefSeq" id="WP_034546263.1">
    <property type="nucleotide sequence ID" value="NZ_FSRN01000001.1"/>
</dbReference>
<evidence type="ECO:0000256" key="3">
    <source>
        <dbReference type="ARBA" id="ARBA00022692"/>
    </source>
</evidence>
<evidence type="ECO:0000313" key="8">
    <source>
        <dbReference type="Proteomes" id="UP000184758"/>
    </source>
</evidence>
<dbReference type="InterPro" id="IPR022781">
    <property type="entry name" value="Flagellar_biosynth_FliO"/>
</dbReference>
<dbReference type="eggNOG" id="ENOG5033AHN">
    <property type="taxonomic scope" value="Bacteria"/>
</dbReference>
<evidence type="ECO:0000256" key="2">
    <source>
        <dbReference type="ARBA" id="ARBA00022475"/>
    </source>
</evidence>
<gene>
    <name evidence="7" type="ORF">SAMN05878443_2289</name>
</gene>
<evidence type="ECO:0000256" key="6">
    <source>
        <dbReference type="SAM" id="Phobius"/>
    </source>
</evidence>
<dbReference type="AlphaFoldDB" id="A0A1N6I3W6"/>
<evidence type="ECO:0000256" key="4">
    <source>
        <dbReference type="ARBA" id="ARBA00022989"/>
    </source>
</evidence>
<keyword evidence="3 6" id="KW-0812">Transmembrane</keyword>
<dbReference type="GO" id="GO:0044781">
    <property type="term" value="P:bacterial-type flagellum organization"/>
    <property type="evidence" value="ECO:0007669"/>
    <property type="project" value="InterPro"/>
</dbReference>
<dbReference type="Proteomes" id="UP000184758">
    <property type="component" value="Unassembled WGS sequence"/>
</dbReference>